<dbReference type="AlphaFoldDB" id="A0A1C5A4Y3"/>
<dbReference type="SUPFAM" id="SSF53756">
    <property type="entry name" value="UDP-Glycosyltransferase/glycogen phosphorylase"/>
    <property type="match status" value="1"/>
</dbReference>
<dbReference type="Pfam" id="PF00534">
    <property type="entry name" value="Glycos_transf_1"/>
    <property type="match status" value="1"/>
</dbReference>
<evidence type="ECO:0000259" key="2">
    <source>
        <dbReference type="Pfam" id="PF00534"/>
    </source>
</evidence>
<sequence>MSSEDDILVLTTREKDWWWSLQEITPAIENVWTAIGRSRQETVRILCVPLPSAIEQDLLASAPWLKRIVITSVTPGTVRTALLLRTRMKAAAPMTIYVQGDATEGFHAFGELANVLTEKDVFVTACHAEAVATRRSFPNAQVCVIPFPLVDQFKVACEKRHARPGPARLAYIGRVSAQKNLHTLLFALWILRTFYDDAPRVGLDVYGGEDNLGSPNMGLESADYGTYLRGLAESLGMADTVTWHGVKPRDWLFYDVHQEPHVLVSPTLHSDENFGSSVLASLVNGNQVVTTAWGGHFGFQEWFSRQLTLVPVHRSTMGPVVHPALLADAILEGVGRAASVVVEDAALDAARAEFSEKTVAAHTVEMLRRPGRDPVPLRKSPTQQLIDERRDLFGGTRKIYADYQDPVAQIFFEAYGMKEPLTFEEGSSYVLVPWASCSDDVLHIDDPHRGRRSISFDATISDPLKVTMCPSMETCRLPEHVVQSLVAEGHAFSVRKE</sequence>
<proteinExistence type="predicted"/>
<dbReference type="InterPro" id="IPR001296">
    <property type="entry name" value="Glyco_trans_1"/>
</dbReference>
<reference evidence="4" key="1">
    <citation type="submission" date="2016-06" db="EMBL/GenBank/DDBJ databases">
        <authorList>
            <person name="Varghese N."/>
            <person name="Submissions Spin"/>
        </authorList>
    </citation>
    <scope>NUCLEOTIDE SEQUENCE [LARGE SCALE GENOMIC DNA]</scope>
    <source>
        <strain evidence="4">DSM 43816</strain>
    </source>
</reference>
<gene>
    <name evidence="3" type="ORF">GA0070618_6314</name>
</gene>
<evidence type="ECO:0000313" key="3">
    <source>
        <dbReference type="EMBL" id="SCF40258.1"/>
    </source>
</evidence>
<keyword evidence="4" id="KW-1185">Reference proteome</keyword>
<name>A0A1C5A4Y3_MICEC</name>
<dbReference type="RefSeq" id="WP_088984865.1">
    <property type="nucleotide sequence ID" value="NZ_LT607413.1"/>
</dbReference>
<evidence type="ECO:0000256" key="1">
    <source>
        <dbReference type="ARBA" id="ARBA00022679"/>
    </source>
</evidence>
<organism evidence="3 4">
    <name type="scientific">Micromonospora echinospora</name>
    <name type="common">Micromonospora purpurea</name>
    <dbReference type="NCBI Taxonomy" id="1877"/>
    <lineage>
        <taxon>Bacteria</taxon>
        <taxon>Bacillati</taxon>
        <taxon>Actinomycetota</taxon>
        <taxon>Actinomycetes</taxon>
        <taxon>Micromonosporales</taxon>
        <taxon>Micromonosporaceae</taxon>
        <taxon>Micromonospora</taxon>
    </lineage>
</organism>
<accession>A0A1C5A4Y3</accession>
<dbReference type="GO" id="GO:0016757">
    <property type="term" value="F:glycosyltransferase activity"/>
    <property type="evidence" value="ECO:0007669"/>
    <property type="project" value="InterPro"/>
</dbReference>
<protein>
    <submittedName>
        <fullName evidence="3">Glycosyltransferase involved in cell wall bisynthesis</fullName>
    </submittedName>
</protein>
<dbReference type="Gene3D" id="3.40.50.2000">
    <property type="entry name" value="Glycogen Phosphorylase B"/>
    <property type="match status" value="1"/>
</dbReference>
<feature type="domain" description="Glycosyl transferase family 1" evidence="2">
    <location>
        <begin position="163"/>
        <end position="295"/>
    </location>
</feature>
<dbReference type="Proteomes" id="UP000198253">
    <property type="component" value="Chromosome I"/>
</dbReference>
<evidence type="ECO:0000313" key="4">
    <source>
        <dbReference type="Proteomes" id="UP000198253"/>
    </source>
</evidence>
<dbReference type="EMBL" id="LT607413">
    <property type="protein sequence ID" value="SCF40258.1"/>
    <property type="molecule type" value="Genomic_DNA"/>
</dbReference>
<keyword evidence="1 3" id="KW-0808">Transferase</keyword>
<dbReference type="InParanoid" id="A0A1C5A4Y3"/>
<dbReference type="OrthoDB" id="5173496at2"/>